<name>A0ABW4XK76_9GAMM</name>
<evidence type="ECO:0000259" key="6">
    <source>
        <dbReference type="Pfam" id="PF07126"/>
    </source>
</evidence>
<dbReference type="InterPro" id="IPR048373">
    <property type="entry name" value="ZapC_N"/>
</dbReference>
<keyword evidence="4 5" id="KW-0131">Cell cycle</keyword>
<dbReference type="GO" id="GO:0051301">
    <property type="term" value="P:cell division"/>
    <property type="evidence" value="ECO:0007669"/>
    <property type="project" value="UniProtKB-KW"/>
</dbReference>
<dbReference type="PIRSF" id="PIRSF010252">
    <property type="entry name" value="ZapC"/>
    <property type="match status" value="1"/>
</dbReference>
<evidence type="ECO:0000256" key="4">
    <source>
        <dbReference type="ARBA" id="ARBA00023306"/>
    </source>
</evidence>
<gene>
    <name evidence="8" type="ORF">ACFSJ3_06725</name>
</gene>
<evidence type="ECO:0000313" key="9">
    <source>
        <dbReference type="Proteomes" id="UP001597380"/>
    </source>
</evidence>
<dbReference type="InterPro" id="IPR009809">
    <property type="entry name" value="ZapC"/>
</dbReference>
<proteinExistence type="inferred from homology"/>
<evidence type="ECO:0000256" key="3">
    <source>
        <dbReference type="ARBA" id="ARBA00023210"/>
    </source>
</evidence>
<reference evidence="9" key="1">
    <citation type="journal article" date="2019" name="Int. J. Syst. Evol. Microbiol.">
        <title>The Global Catalogue of Microorganisms (GCM) 10K type strain sequencing project: providing services to taxonomists for standard genome sequencing and annotation.</title>
        <authorList>
            <consortium name="The Broad Institute Genomics Platform"/>
            <consortium name="The Broad Institute Genome Sequencing Center for Infectious Disease"/>
            <person name="Wu L."/>
            <person name="Ma J."/>
        </authorList>
    </citation>
    <scope>NUCLEOTIDE SEQUENCE [LARGE SCALE GENOMIC DNA]</scope>
    <source>
        <strain evidence="9">CGMCC 1.10992</strain>
    </source>
</reference>
<dbReference type="Pfam" id="PF07126">
    <property type="entry name" value="ZapC_C"/>
    <property type="match status" value="1"/>
</dbReference>
<keyword evidence="1 5" id="KW-0963">Cytoplasm</keyword>
<dbReference type="InterPro" id="IPR048372">
    <property type="entry name" value="ZapC_C"/>
</dbReference>
<comment type="subcellular location">
    <subcellularLocation>
        <location evidence="5">Cytoplasm</location>
    </subcellularLocation>
</comment>
<keyword evidence="9" id="KW-1185">Reference proteome</keyword>
<evidence type="ECO:0000256" key="1">
    <source>
        <dbReference type="ARBA" id="ARBA00022490"/>
    </source>
</evidence>
<comment type="similarity">
    <text evidence="5">Belongs to the ZapC family.</text>
</comment>
<dbReference type="Proteomes" id="UP001597380">
    <property type="component" value="Unassembled WGS sequence"/>
</dbReference>
<keyword evidence="2 5" id="KW-0132">Cell division</keyword>
<protein>
    <recommendedName>
        <fullName evidence="5">Cell division protein ZapC</fullName>
    </recommendedName>
</protein>
<dbReference type="Pfam" id="PF21083">
    <property type="entry name" value="ZapC_N"/>
    <property type="match status" value="1"/>
</dbReference>
<evidence type="ECO:0000256" key="2">
    <source>
        <dbReference type="ARBA" id="ARBA00022618"/>
    </source>
</evidence>
<comment type="function">
    <text evidence="5">Contributes to the efficiency of the cell division process by stabilizing the polymeric form of the cell division protein FtsZ. Acts by promoting interactions between FtsZ protofilaments and suppressing the GTPase activity of FtsZ.</text>
</comment>
<evidence type="ECO:0000259" key="7">
    <source>
        <dbReference type="Pfam" id="PF21083"/>
    </source>
</evidence>
<organism evidence="8 9">
    <name type="scientific">Corallincola platygyrae</name>
    <dbReference type="NCBI Taxonomy" id="1193278"/>
    <lineage>
        <taxon>Bacteria</taxon>
        <taxon>Pseudomonadati</taxon>
        <taxon>Pseudomonadota</taxon>
        <taxon>Gammaproteobacteria</taxon>
        <taxon>Alteromonadales</taxon>
        <taxon>Psychromonadaceae</taxon>
        <taxon>Corallincola</taxon>
    </lineage>
</organism>
<dbReference type="EMBL" id="JBHUHT010000009">
    <property type="protein sequence ID" value="MFD2095675.1"/>
    <property type="molecule type" value="Genomic_DNA"/>
</dbReference>
<comment type="caution">
    <text evidence="8">The sequence shown here is derived from an EMBL/GenBank/DDBJ whole genome shotgun (WGS) entry which is preliminary data.</text>
</comment>
<evidence type="ECO:0000256" key="5">
    <source>
        <dbReference type="PIRNR" id="PIRNR010252"/>
    </source>
</evidence>
<sequence length="182" mass="20709">MFMQPNQGWRWYFDKEADRLCITLDDDLHFKTHYKGKQLCPIAHQSQAFSTEDCKNYNLIAEMLLGYKLLPRPLLVQTVLNAVAAKRFLLPVMPKSWFFAPGSSQVAVCEDLLIELSTVAGQLGQFIVLESNEQASLCMLVDETLRLNDTKTMAMFDVIKVMNDRVIGFVSASDTDEFFKLA</sequence>
<feature type="domain" description="Cell-division protein ZapC C-terminal" evidence="6">
    <location>
        <begin position="91"/>
        <end position="167"/>
    </location>
</feature>
<accession>A0ABW4XK76</accession>
<keyword evidence="3 5" id="KW-0717">Septation</keyword>
<feature type="domain" description="Cell-division protein ZapC N-terminal" evidence="7">
    <location>
        <begin position="3"/>
        <end position="89"/>
    </location>
</feature>
<dbReference type="RefSeq" id="WP_345340254.1">
    <property type="nucleotide sequence ID" value="NZ_BAABLI010000014.1"/>
</dbReference>
<evidence type="ECO:0000313" key="8">
    <source>
        <dbReference type="EMBL" id="MFD2095675.1"/>
    </source>
</evidence>